<dbReference type="Pfam" id="PF00072">
    <property type="entry name" value="Response_reg"/>
    <property type="match status" value="1"/>
</dbReference>
<organism evidence="4 5">
    <name type="scientific">Pirellulimonas nuda</name>
    <dbReference type="NCBI Taxonomy" id="2528009"/>
    <lineage>
        <taxon>Bacteria</taxon>
        <taxon>Pseudomonadati</taxon>
        <taxon>Planctomycetota</taxon>
        <taxon>Planctomycetia</taxon>
        <taxon>Pirellulales</taxon>
        <taxon>Lacipirellulaceae</taxon>
        <taxon>Pirellulimonas</taxon>
    </lineage>
</organism>
<feature type="modified residue" description="4-aspartylphosphate" evidence="1">
    <location>
        <position position="51"/>
    </location>
</feature>
<name>A0A518D935_9BACT</name>
<evidence type="ECO:0000259" key="2">
    <source>
        <dbReference type="PROSITE" id="PS50110"/>
    </source>
</evidence>
<dbReference type="Gene3D" id="1.10.3210.10">
    <property type="entry name" value="Hypothetical protein af1432"/>
    <property type="match status" value="1"/>
</dbReference>
<dbReference type="OrthoDB" id="9804747at2"/>
<dbReference type="InterPro" id="IPR011006">
    <property type="entry name" value="CheY-like_superfamily"/>
</dbReference>
<feature type="domain" description="HD-GYP" evidence="3">
    <location>
        <begin position="122"/>
        <end position="332"/>
    </location>
</feature>
<accession>A0A518D935</accession>
<dbReference type="PANTHER" id="PTHR45228:SF5">
    <property type="entry name" value="CYCLIC DI-GMP PHOSPHODIESTERASE VC_1348-RELATED"/>
    <property type="match status" value="1"/>
</dbReference>
<dbReference type="InterPro" id="IPR001789">
    <property type="entry name" value="Sig_transdc_resp-reg_receiver"/>
</dbReference>
<dbReference type="CDD" id="cd00077">
    <property type="entry name" value="HDc"/>
    <property type="match status" value="1"/>
</dbReference>
<dbReference type="PROSITE" id="PS50110">
    <property type="entry name" value="RESPONSE_REGULATORY"/>
    <property type="match status" value="1"/>
</dbReference>
<dbReference type="Gene3D" id="3.40.50.2300">
    <property type="match status" value="1"/>
</dbReference>
<dbReference type="EC" id="3.1.4.52" evidence="4"/>
<dbReference type="KEGG" id="pnd:Pla175_13570"/>
<keyword evidence="4" id="KW-0378">Hydrolase</keyword>
<dbReference type="SMART" id="SM00448">
    <property type="entry name" value="REC"/>
    <property type="match status" value="1"/>
</dbReference>
<proteinExistence type="predicted"/>
<keyword evidence="5" id="KW-1185">Reference proteome</keyword>
<evidence type="ECO:0000313" key="4">
    <source>
        <dbReference type="EMBL" id="QDU87988.1"/>
    </source>
</evidence>
<dbReference type="SUPFAM" id="SSF109604">
    <property type="entry name" value="HD-domain/PDEase-like"/>
    <property type="match status" value="1"/>
</dbReference>
<dbReference type="SMART" id="SM00471">
    <property type="entry name" value="HDc"/>
    <property type="match status" value="1"/>
</dbReference>
<dbReference type="CDD" id="cd00156">
    <property type="entry name" value="REC"/>
    <property type="match status" value="1"/>
</dbReference>
<dbReference type="GO" id="GO:0071111">
    <property type="term" value="F:cyclic-guanylate-specific phosphodiesterase activity"/>
    <property type="evidence" value="ECO:0007669"/>
    <property type="project" value="UniProtKB-EC"/>
</dbReference>
<dbReference type="PROSITE" id="PS51832">
    <property type="entry name" value="HD_GYP"/>
    <property type="match status" value="1"/>
</dbReference>
<dbReference type="AlphaFoldDB" id="A0A518D935"/>
<evidence type="ECO:0000259" key="3">
    <source>
        <dbReference type="PROSITE" id="PS51832"/>
    </source>
</evidence>
<dbReference type="EMBL" id="CP036291">
    <property type="protein sequence ID" value="QDU87988.1"/>
    <property type="molecule type" value="Genomic_DNA"/>
</dbReference>
<feature type="domain" description="Response regulatory" evidence="2">
    <location>
        <begin position="2"/>
        <end position="118"/>
    </location>
</feature>
<dbReference type="GO" id="GO:0000160">
    <property type="term" value="P:phosphorelay signal transduction system"/>
    <property type="evidence" value="ECO:0007669"/>
    <property type="project" value="InterPro"/>
</dbReference>
<dbReference type="PANTHER" id="PTHR45228">
    <property type="entry name" value="CYCLIC DI-GMP PHOSPHODIESTERASE TM_0186-RELATED"/>
    <property type="match status" value="1"/>
</dbReference>
<gene>
    <name evidence="4" type="primary">rpfG_1</name>
    <name evidence="4" type="ORF">Pla175_13570</name>
</gene>
<evidence type="ECO:0000256" key="1">
    <source>
        <dbReference type="PROSITE-ProRule" id="PRU00169"/>
    </source>
</evidence>
<keyword evidence="1" id="KW-0597">Phosphoprotein</keyword>
<dbReference type="Pfam" id="PF13487">
    <property type="entry name" value="HD_5"/>
    <property type="match status" value="1"/>
</dbReference>
<dbReference type="InterPro" id="IPR052020">
    <property type="entry name" value="Cyclic_di-GMP/3'3'-cGAMP_PDE"/>
</dbReference>
<dbReference type="Proteomes" id="UP000317429">
    <property type="component" value="Chromosome"/>
</dbReference>
<dbReference type="SUPFAM" id="SSF52172">
    <property type="entry name" value="CheY-like"/>
    <property type="match status" value="1"/>
</dbReference>
<dbReference type="InterPro" id="IPR003607">
    <property type="entry name" value="HD/PDEase_dom"/>
</dbReference>
<evidence type="ECO:0000313" key="5">
    <source>
        <dbReference type="Proteomes" id="UP000317429"/>
    </source>
</evidence>
<dbReference type="InterPro" id="IPR037522">
    <property type="entry name" value="HD_GYP_dom"/>
</dbReference>
<sequence length="353" mass="39911">MRVLVVEDDVVSLEMLENCLLHFGYEVDCARDGAEGYEMIRTGRYSIVISDWDMPGMQGDELCRRVRECHRSGYVFFVLLTSHSDMKHIVAGLQAGADDFLVKPFRPDELQVRLRTGERLLSLQSRDVMLFTLAKLTESRDNETGLHLERMREYSRILADELSRWPKYCGEVDGDYVQLIYLTSPLHDIGKVGVPDSVLLKPGKLTKEEFDLMKGHTTLGGQTLAAVAEAHPKEQYLAMARDIAMTHHERFDGTGYPLGLSGKNIPLCGRITALADVYDALTTVRVYKPKFSHEKTREIILEGRGSHFDPDIVQAFLHREEEFIRVADALDAAPAMAQLTKLQFPCPQPEQLV</sequence>
<dbReference type="RefSeq" id="WP_145282427.1">
    <property type="nucleotide sequence ID" value="NZ_CP036291.1"/>
</dbReference>
<protein>
    <submittedName>
        <fullName evidence="4">Cyclic di-GMP phosphodiesterase response regulator RpfG</fullName>
        <ecNumber evidence="4">3.1.4.52</ecNumber>
    </submittedName>
</protein>
<reference evidence="4 5" key="1">
    <citation type="submission" date="2019-02" db="EMBL/GenBank/DDBJ databases">
        <title>Deep-cultivation of Planctomycetes and their phenomic and genomic characterization uncovers novel biology.</title>
        <authorList>
            <person name="Wiegand S."/>
            <person name="Jogler M."/>
            <person name="Boedeker C."/>
            <person name="Pinto D."/>
            <person name="Vollmers J."/>
            <person name="Rivas-Marin E."/>
            <person name="Kohn T."/>
            <person name="Peeters S.H."/>
            <person name="Heuer A."/>
            <person name="Rast P."/>
            <person name="Oberbeckmann S."/>
            <person name="Bunk B."/>
            <person name="Jeske O."/>
            <person name="Meyerdierks A."/>
            <person name="Storesund J.E."/>
            <person name="Kallscheuer N."/>
            <person name="Luecker S."/>
            <person name="Lage O.M."/>
            <person name="Pohl T."/>
            <person name="Merkel B.J."/>
            <person name="Hornburger P."/>
            <person name="Mueller R.-W."/>
            <person name="Bruemmer F."/>
            <person name="Labrenz M."/>
            <person name="Spormann A.M."/>
            <person name="Op den Camp H."/>
            <person name="Overmann J."/>
            <person name="Amann R."/>
            <person name="Jetten M.S.M."/>
            <person name="Mascher T."/>
            <person name="Medema M.H."/>
            <person name="Devos D.P."/>
            <person name="Kaster A.-K."/>
            <person name="Ovreas L."/>
            <person name="Rohde M."/>
            <person name="Galperin M.Y."/>
            <person name="Jogler C."/>
        </authorList>
    </citation>
    <scope>NUCLEOTIDE SEQUENCE [LARGE SCALE GENOMIC DNA]</scope>
    <source>
        <strain evidence="4 5">Pla175</strain>
    </source>
</reference>